<sequence>MRTRFLNIDYFSPTQTLDSQAFLHLPVPHLAPPPPPPPSSLSSFHDLFIPFASPLHVSLPLHNLSVDSALSDFFSSVLPHRIDDAEIGDFDAACSHGTRLSQQESEVLCEEKEVEIQAPCGAETLETGLPNKDNGDPSRYEVIQFETPEPDEFLENACSFEKVEIQNLFEVLDNENNLEMLSQELTMQCPYVVQELIYSVENVTSEYHMEQNTYVLEDDSSVQDQMCFRRSIFPSLEVDETSLGTLTCLSIKEELLLHLENTEHQCWLQKDDLVINSEELLGSREYDISKFLSDHCLSQLCLESEVASMDMFPEMDFISMVETLQIQGNSSISPVIFEEFQFLDMDSSQLFDVFFKAQTTDEPETCDCMFSEDMNFKDFNELIVSHELASVDNIFKSLPVPLISDHEKIGSLCSIVEEILADLKPQPRSASDGIYLDWHLLDDDKCNSRIYSSYQSMLEEVDSHTFDFDLESFYDGKLVFDFLFSDNALNGPNTEENKESWKLLSDGISVRNGDLAEETSNKLVDDEYPEPGNGEHFAEKSAERALLFKSMSQFNDLDFFLNPRKANSVENSDSTINAVDTNATIPDVPSSNSKPACVSTGVQLQRWEIVLYQVKLSDTIMAVIDNFQKSYLAILQNEREQIKTDLPFLAADNHKLLSLSKQKLMDCIKKISAQRTASHGDENITELVTLYAIKQMAWFMCFYGIHPAHLYVEKLCRSLECLKSRLGILQSLIEDPHKKIDREITSLHPSLTVIQEILRSNTTKSNLKVLIVAEEIFWWSLKSLLMSLGLSFGEFQNYYPHAKQPDLCKTDFKITRTDTLLVPDCLLVSHEHVSASFPFNKFSLILEYGGSYGFSRISSFSPNLVGLPPLHFLKVELDKSSACEALCEGVDMPWDSEMTMEEDGNMNIQKLEKLLNFLPIEDMFKMGSSGAADEAEACCMPLPLPNMPFELKSDNISQSMVSPHETVIIVNTQNFDKQMIVSRRSTYQRILAMEKEGAQVVERDSDLPVDVIISSGICLVWYDCRNIGKKATALDEASSSLPMCVENIATNVLTLLSFTFSGCILVFEGDVGFLSTVMESSDGFYAAAASLGIDLQLFCSYSSELTDDIILSCISYVIKLTRGLYPKMPESETLAESFLTKFPSINPLTAHAILSSGGILIEFLEWSHERRIHAIQKYLVSDESITLFSALCKYGVPEDSKSIMTDCCSSVSSGPDSERCRFNVDSGRKRRKYSDSPHKIDIHIDDLPRFEPLNQITDDTSDPSTASKPYNLWMSKDYEIFDEFRKPNLPPNGLFGQKQGLDMGMMIKPSSVTKPYDSKLSKSPPISNEIKKPYFSLSDTKFGQNQGSDLAMMNNLDWLSIKEPENLQKDHIGEVIDLTDSPVSGKDLSSVDNSLNFSFWVPEIDSDSTRKSKTARRLSFGKGGHPACSMAAKINSNSDIWSFVKDQRQTGPGVNDYPDTDFSDIFPIKHRGVLLDEGLTQRSAQNSKELTFQEKEMLSYGGTPLSNALRSAHPQQNSPWTIEFLNRIREKSRLHQQSLPYDAVAPCFEYSGNVSKVCKRRSPSIPEFFKYQGGSTPKKVPEQKRQKQSIKSSSSSRKEKIPSSLLPTLTPADKRARQIDQLQTLSFATNGSGGQTKLVWSDGARSLNKKFRHQI</sequence>
<dbReference type="PANTHER" id="PTHR35764:SF1">
    <property type="entry name" value="PROTEIN SHORTAGE IN CHIASMATA 1"/>
    <property type="match status" value="1"/>
</dbReference>
<evidence type="ECO:0000313" key="2">
    <source>
        <dbReference type="EMBL" id="SPD02595.1"/>
    </source>
</evidence>
<dbReference type="PANTHER" id="PTHR35764">
    <property type="entry name" value="PROTEIN SHORTAGE IN CHIASMATA 1"/>
    <property type="match status" value="1"/>
</dbReference>
<feature type="region of interest" description="Disordered" evidence="1">
    <location>
        <begin position="1569"/>
        <end position="1613"/>
    </location>
</feature>
<protein>
    <recommendedName>
        <fullName evidence="3">Protein SHORTAGE IN CHIASMATA 1</fullName>
    </recommendedName>
</protein>
<gene>
    <name evidence="2" type="ORF">FSB_LOCUS30477</name>
</gene>
<dbReference type="InterPro" id="IPR038824">
    <property type="entry name" value="SHOC1-like"/>
</dbReference>
<organism evidence="2">
    <name type="scientific">Fagus sylvatica</name>
    <name type="common">Beechnut</name>
    <dbReference type="NCBI Taxonomy" id="28930"/>
    <lineage>
        <taxon>Eukaryota</taxon>
        <taxon>Viridiplantae</taxon>
        <taxon>Streptophyta</taxon>
        <taxon>Embryophyta</taxon>
        <taxon>Tracheophyta</taxon>
        <taxon>Spermatophyta</taxon>
        <taxon>Magnoliopsida</taxon>
        <taxon>eudicotyledons</taxon>
        <taxon>Gunneridae</taxon>
        <taxon>Pentapetalae</taxon>
        <taxon>rosids</taxon>
        <taxon>fabids</taxon>
        <taxon>Fagales</taxon>
        <taxon>Fagaceae</taxon>
        <taxon>Fagus</taxon>
    </lineage>
</organism>
<proteinExistence type="predicted"/>
<name>A0A2N9GSM2_FAGSY</name>
<reference evidence="2" key="1">
    <citation type="submission" date="2018-02" db="EMBL/GenBank/DDBJ databases">
        <authorList>
            <person name="Cohen D.B."/>
            <person name="Kent A.D."/>
        </authorList>
    </citation>
    <scope>NUCLEOTIDE SEQUENCE</scope>
</reference>
<dbReference type="EMBL" id="OIVN01002324">
    <property type="protein sequence ID" value="SPD02595.1"/>
    <property type="molecule type" value="Genomic_DNA"/>
</dbReference>
<accession>A0A2N9GSM2</accession>
<evidence type="ECO:0000256" key="1">
    <source>
        <dbReference type="SAM" id="MobiDB-lite"/>
    </source>
</evidence>
<dbReference type="GO" id="GO:0000712">
    <property type="term" value="P:resolution of meiotic recombination intermediates"/>
    <property type="evidence" value="ECO:0007669"/>
    <property type="project" value="TreeGrafter"/>
</dbReference>
<evidence type="ECO:0008006" key="3">
    <source>
        <dbReference type="Google" id="ProtNLM"/>
    </source>
</evidence>